<keyword evidence="5 10" id="KW-0812">Transmembrane</keyword>
<evidence type="ECO:0000256" key="4">
    <source>
        <dbReference type="ARBA" id="ARBA00022519"/>
    </source>
</evidence>
<accession>A0A9E6RCY5</accession>
<comment type="similarity">
    <text evidence="8">Belongs to the TsuA/YedE (TC 9.B.102) family.</text>
</comment>
<dbReference type="RefSeq" id="WP_261405385.1">
    <property type="nucleotide sequence ID" value="NZ_CP081869.1"/>
</dbReference>
<evidence type="ECO:0000313" key="12">
    <source>
        <dbReference type="Proteomes" id="UP000825701"/>
    </source>
</evidence>
<keyword evidence="7 10" id="KW-0472">Membrane</keyword>
<comment type="subcellular location">
    <subcellularLocation>
        <location evidence="1">Cell inner membrane</location>
        <topology evidence="1">Multi-pass membrane protein</topology>
    </subcellularLocation>
</comment>
<gene>
    <name evidence="11" type="ORF">K6K41_12355</name>
</gene>
<reference evidence="11" key="1">
    <citation type="submission" date="2021-08" db="EMBL/GenBank/DDBJ databases">
        <authorList>
            <person name="Zhang H."/>
            <person name="Xu M."/>
            <person name="Yu Z."/>
            <person name="Yang L."/>
            <person name="Cai Y."/>
        </authorList>
    </citation>
    <scope>NUCLEOTIDE SEQUENCE</scope>
    <source>
        <strain evidence="11">CHL1</strain>
    </source>
</reference>
<dbReference type="PANTHER" id="PTHR30574">
    <property type="entry name" value="INNER MEMBRANE PROTEIN YEDE"/>
    <property type="match status" value="1"/>
</dbReference>
<keyword evidence="12" id="KW-1185">Reference proteome</keyword>
<feature type="transmembrane region" description="Helical" evidence="10">
    <location>
        <begin position="120"/>
        <end position="143"/>
    </location>
</feature>
<evidence type="ECO:0000256" key="6">
    <source>
        <dbReference type="ARBA" id="ARBA00022989"/>
    </source>
</evidence>
<evidence type="ECO:0000256" key="7">
    <source>
        <dbReference type="ARBA" id="ARBA00023136"/>
    </source>
</evidence>
<feature type="transmembrane region" description="Helical" evidence="10">
    <location>
        <begin position="254"/>
        <end position="274"/>
    </location>
</feature>
<name>A0A9E6RCY5_9HYPH</name>
<evidence type="ECO:0000256" key="2">
    <source>
        <dbReference type="ARBA" id="ARBA00022448"/>
    </source>
</evidence>
<feature type="transmembrane region" description="Helical" evidence="10">
    <location>
        <begin position="49"/>
        <end position="70"/>
    </location>
</feature>
<keyword evidence="6 10" id="KW-1133">Transmembrane helix</keyword>
<feature type="transmembrane region" description="Helical" evidence="10">
    <location>
        <begin position="82"/>
        <end position="108"/>
    </location>
</feature>
<keyword evidence="2" id="KW-0813">Transport</keyword>
<evidence type="ECO:0000256" key="9">
    <source>
        <dbReference type="SAM" id="MobiDB-lite"/>
    </source>
</evidence>
<sequence length="392" mass="40727">MDFIGPTWLAAAGLAIGVVVGFAVRRARLCTFGALEDAFVGSDTRRIRVFALAVGVAIAGAQALIFFGLLDPSRTTYVATALPWLGVLCGGLMFGLGMALVGTCAFGSLIRLGSGDLRSFVVMIVFGLAAYATLRGVLAGFRISVIESFAVSMPPPIRADIPGMFESLTGLDLRWVIAAGVSGALIAPALIDRRLRKAPRLVSGGLVLGLGTVAGWLATGQLVDEFVQTSAPQSLTFVSPVARALFGILFDQDALLEFGVGSVAGVVAGSFAAARLSREFRWEAFDDPHEMKRHLGGAVLMGVGGVVCGGCTIGQGVTAGSMLALSWPIAVTGMAVGARIGISVVMEGSVLQLARSLRLLPTAPVRRKRKGRSDRSSSDSFTASVDIDRNAP</sequence>
<keyword evidence="4" id="KW-0997">Cell inner membrane</keyword>
<dbReference type="GO" id="GO:0005886">
    <property type="term" value="C:plasma membrane"/>
    <property type="evidence" value="ECO:0007669"/>
    <property type="project" value="UniProtKB-SubCell"/>
</dbReference>
<evidence type="ECO:0000256" key="10">
    <source>
        <dbReference type="SAM" id="Phobius"/>
    </source>
</evidence>
<feature type="transmembrane region" description="Helical" evidence="10">
    <location>
        <begin position="295"/>
        <end position="318"/>
    </location>
</feature>
<feature type="transmembrane region" description="Helical" evidence="10">
    <location>
        <begin position="198"/>
        <end position="218"/>
    </location>
</feature>
<dbReference type="InterPro" id="IPR007272">
    <property type="entry name" value="Sulf_transp_TsuA/YedE"/>
</dbReference>
<dbReference type="Proteomes" id="UP000825701">
    <property type="component" value="Chromosome"/>
</dbReference>
<keyword evidence="3" id="KW-1003">Cell membrane</keyword>
<evidence type="ECO:0000256" key="1">
    <source>
        <dbReference type="ARBA" id="ARBA00004429"/>
    </source>
</evidence>
<dbReference type="KEGG" id="cmet:K6K41_12355"/>
<evidence type="ECO:0000256" key="5">
    <source>
        <dbReference type="ARBA" id="ARBA00022692"/>
    </source>
</evidence>
<protein>
    <submittedName>
        <fullName evidence="11">YeeE/YedE family protein</fullName>
    </submittedName>
</protein>
<dbReference type="AlphaFoldDB" id="A0A9E6RCY5"/>
<feature type="transmembrane region" description="Helical" evidence="10">
    <location>
        <begin position="324"/>
        <end position="346"/>
    </location>
</feature>
<evidence type="ECO:0000256" key="8">
    <source>
        <dbReference type="ARBA" id="ARBA00035655"/>
    </source>
</evidence>
<dbReference type="PANTHER" id="PTHR30574:SF1">
    <property type="entry name" value="SULPHUR TRANSPORT DOMAIN-CONTAINING PROTEIN"/>
    <property type="match status" value="1"/>
</dbReference>
<feature type="region of interest" description="Disordered" evidence="9">
    <location>
        <begin position="365"/>
        <end position="392"/>
    </location>
</feature>
<organism evidence="11 12">
    <name type="scientific">Chenggangzhangella methanolivorans</name>
    <dbReference type="NCBI Taxonomy" id="1437009"/>
    <lineage>
        <taxon>Bacteria</taxon>
        <taxon>Pseudomonadati</taxon>
        <taxon>Pseudomonadota</taxon>
        <taxon>Alphaproteobacteria</taxon>
        <taxon>Hyphomicrobiales</taxon>
        <taxon>Methylopilaceae</taxon>
        <taxon>Chenggangzhangella</taxon>
    </lineage>
</organism>
<feature type="transmembrane region" description="Helical" evidence="10">
    <location>
        <begin position="173"/>
        <end position="191"/>
    </location>
</feature>
<feature type="transmembrane region" description="Helical" evidence="10">
    <location>
        <begin position="6"/>
        <end position="24"/>
    </location>
</feature>
<dbReference type="Pfam" id="PF04143">
    <property type="entry name" value="Sulf_transp"/>
    <property type="match status" value="1"/>
</dbReference>
<proteinExistence type="inferred from homology"/>
<evidence type="ECO:0000313" key="11">
    <source>
        <dbReference type="EMBL" id="QZO02007.1"/>
    </source>
</evidence>
<evidence type="ECO:0000256" key="3">
    <source>
        <dbReference type="ARBA" id="ARBA00022475"/>
    </source>
</evidence>
<dbReference type="EMBL" id="CP081869">
    <property type="protein sequence ID" value="QZO02007.1"/>
    <property type="molecule type" value="Genomic_DNA"/>
</dbReference>